<protein>
    <recommendedName>
        <fullName evidence="3">Adenylate kinase</fullName>
    </recommendedName>
</protein>
<proteinExistence type="predicted"/>
<evidence type="ECO:0000313" key="2">
    <source>
        <dbReference type="Proteomes" id="UP000177090"/>
    </source>
</evidence>
<dbReference type="InterPro" id="IPR027417">
    <property type="entry name" value="P-loop_NTPase"/>
</dbReference>
<evidence type="ECO:0008006" key="3">
    <source>
        <dbReference type="Google" id="ProtNLM"/>
    </source>
</evidence>
<dbReference type="EMBL" id="MHTL01000014">
    <property type="protein sequence ID" value="OHA60381.1"/>
    <property type="molecule type" value="Genomic_DNA"/>
</dbReference>
<comment type="caution">
    <text evidence="1">The sequence shown here is derived from an EMBL/GenBank/DDBJ whole genome shotgun (WGS) entry which is preliminary data.</text>
</comment>
<dbReference type="SUPFAM" id="SSF52540">
    <property type="entry name" value="P-loop containing nucleoside triphosphate hydrolases"/>
    <property type="match status" value="1"/>
</dbReference>
<evidence type="ECO:0000313" key="1">
    <source>
        <dbReference type="EMBL" id="OHA60381.1"/>
    </source>
</evidence>
<dbReference type="AlphaFoldDB" id="A0A1G2QKA1"/>
<dbReference type="Pfam" id="PF00406">
    <property type="entry name" value="ADK"/>
    <property type="match status" value="1"/>
</dbReference>
<gene>
    <name evidence="1" type="ORF">A2569_02985</name>
</gene>
<organism evidence="1 2">
    <name type="scientific">Candidatus Vogelbacteria bacterium RIFOXYD1_FULL_51_18</name>
    <dbReference type="NCBI Taxonomy" id="1802440"/>
    <lineage>
        <taxon>Bacteria</taxon>
        <taxon>Candidatus Vogeliibacteriota</taxon>
    </lineage>
</organism>
<sequence>MEMGTQRLKPKKSSVVLFVGPPLVGKDEMVKHLSDVMTRDDVKGTVRHVSLESVLRWSPDPLVEKCLGEHLPVPQEVVTAIMAGEINMSIGSGVYLTAINGYPRTLEQAENLIAMLQEHKILYPVCVHMAGTYDLLTKRLQKHLSSKKNAVAVFDEVMSRWDEYRVACETMIPYLRKRTRFVEVNPEPPEERKQKPISVFAEMWALMGHHVTELSYSA</sequence>
<accession>A0A1G2QKA1</accession>
<dbReference type="Gene3D" id="3.40.50.300">
    <property type="entry name" value="P-loop containing nucleotide triphosphate hydrolases"/>
    <property type="match status" value="1"/>
</dbReference>
<reference evidence="1 2" key="1">
    <citation type="journal article" date="2016" name="Nat. Commun.">
        <title>Thousands of microbial genomes shed light on interconnected biogeochemical processes in an aquifer system.</title>
        <authorList>
            <person name="Anantharaman K."/>
            <person name="Brown C.T."/>
            <person name="Hug L.A."/>
            <person name="Sharon I."/>
            <person name="Castelle C.J."/>
            <person name="Probst A.J."/>
            <person name="Thomas B.C."/>
            <person name="Singh A."/>
            <person name="Wilkins M.J."/>
            <person name="Karaoz U."/>
            <person name="Brodie E.L."/>
            <person name="Williams K.H."/>
            <person name="Hubbard S.S."/>
            <person name="Banfield J.F."/>
        </authorList>
    </citation>
    <scope>NUCLEOTIDE SEQUENCE [LARGE SCALE GENOMIC DNA]</scope>
</reference>
<name>A0A1G2QKA1_9BACT</name>
<dbReference type="STRING" id="1802440.A2569_02985"/>
<dbReference type="Proteomes" id="UP000177090">
    <property type="component" value="Unassembled WGS sequence"/>
</dbReference>